<protein>
    <submittedName>
        <fullName evidence="5">Uncharacterized protein</fullName>
    </submittedName>
</protein>
<dbReference type="PANTHER" id="PTHR37293">
    <property type="entry name" value="PHAGE REPLICATION PROTEIN-RELATED"/>
    <property type="match status" value="1"/>
</dbReference>
<comment type="similarity">
    <text evidence="1">Belongs to the DnaB/DnaD family.</text>
</comment>
<dbReference type="EMBL" id="LITT01000007">
    <property type="protein sequence ID" value="OAA91233.1"/>
    <property type="molecule type" value="Genomic_DNA"/>
</dbReference>
<dbReference type="Proteomes" id="UP000077407">
    <property type="component" value="Unassembled WGS sequence"/>
</dbReference>
<feature type="domain" description="DnaB/C C-terminal" evidence="3">
    <location>
        <begin position="196"/>
        <end position="266"/>
    </location>
</feature>
<gene>
    <name evidence="5" type="ORF">WY13_00798</name>
</gene>
<dbReference type="InterPro" id="IPR034829">
    <property type="entry name" value="DnaD-like_sf"/>
</dbReference>
<dbReference type="PATRIC" id="fig|1538.10.peg.1297"/>
<dbReference type="PANTHER" id="PTHR37293:SF7">
    <property type="entry name" value="HYPOTHETICAL PHAGE PROTEIN"/>
    <property type="match status" value="1"/>
</dbReference>
<evidence type="ECO:0000256" key="1">
    <source>
        <dbReference type="ARBA" id="ARBA00093462"/>
    </source>
</evidence>
<evidence type="ECO:0000256" key="2">
    <source>
        <dbReference type="SAM" id="MobiDB-lite"/>
    </source>
</evidence>
<dbReference type="Gene3D" id="1.10.10.630">
    <property type="entry name" value="DnaD domain-like"/>
    <property type="match status" value="1"/>
</dbReference>
<evidence type="ECO:0000313" key="5">
    <source>
        <dbReference type="EMBL" id="OAA91233.1"/>
    </source>
</evidence>
<feature type="region of interest" description="Disordered" evidence="2">
    <location>
        <begin position="107"/>
        <end position="151"/>
    </location>
</feature>
<dbReference type="RefSeq" id="WP_082848363.1">
    <property type="nucleotide sequence ID" value="NZ_LITT01000007.1"/>
</dbReference>
<feature type="compositionally biased region" description="Basic residues" evidence="2">
    <location>
        <begin position="119"/>
        <end position="128"/>
    </location>
</feature>
<comment type="caution">
    <text evidence="5">The sequence shown here is derived from an EMBL/GenBank/DDBJ whole genome shotgun (WGS) entry which is preliminary data.</text>
</comment>
<sequence length="317" mass="36910">MAEIKWIKITTNMFDDEKIKLIDAMPERDTIFYIWMRLLVQAGKTNAGGYIFLSEDVPYTEEMLSTIFNRPLNSVRLALDTLKKFGMIQRSENDDLKITNWEKHQNVEGMDKVREQTRKRVAKHRAKKKELEEGKNENEEDKNEDNVTEKKDNVNVTLPNGIDIEGEVDIDNTTTPTTIENVPVDNVHNVDNSNYMEFFNNNFGHLITPFETEVLESYVKDGMEPAAIKLALQEAVEANVRDIRYVKKVLNRWLNNQLKTVKAVIADKKNFKYSRKQKLEKRYDNSSKKSTFNFKGRGYSSEQIKDIEKKLLGWEDG</sequence>
<dbReference type="Pfam" id="PF09681">
    <property type="entry name" value="Phage_rep_org_N"/>
    <property type="match status" value="1"/>
</dbReference>
<evidence type="ECO:0000313" key="6">
    <source>
        <dbReference type="Proteomes" id="UP000077407"/>
    </source>
</evidence>
<dbReference type="OrthoDB" id="3199595at2"/>
<evidence type="ECO:0000259" key="4">
    <source>
        <dbReference type="Pfam" id="PF09681"/>
    </source>
</evidence>
<dbReference type="NCBIfam" id="TIGR01714">
    <property type="entry name" value="phage_rep_org_N"/>
    <property type="match status" value="1"/>
</dbReference>
<feature type="compositionally biased region" description="Basic and acidic residues" evidence="2">
    <location>
        <begin position="107"/>
        <end position="118"/>
    </location>
</feature>
<dbReference type="InterPro" id="IPR010056">
    <property type="entry name" value="Phage_rep_org__N"/>
</dbReference>
<feature type="domain" description="Phage replisome organiser N-terminal" evidence="4">
    <location>
        <begin position="6"/>
        <end position="125"/>
    </location>
</feature>
<dbReference type="AlphaFoldDB" id="A0A170NKI4"/>
<dbReference type="NCBIfam" id="TIGR01446">
    <property type="entry name" value="DnaD_dom"/>
    <property type="match status" value="1"/>
</dbReference>
<dbReference type="SUPFAM" id="SSF158499">
    <property type="entry name" value="DnaD domain-like"/>
    <property type="match status" value="1"/>
</dbReference>
<organism evidence="5 6">
    <name type="scientific">Clostridium ljungdahlii</name>
    <dbReference type="NCBI Taxonomy" id="1538"/>
    <lineage>
        <taxon>Bacteria</taxon>
        <taxon>Bacillati</taxon>
        <taxon>Bacillota</taxon>
        <taxon>Clostridia</taxon>
        <taxon>Eubacteriales</taxon>
        <taxon>Clostridiaceae</taxon>
        <taxon>Clostridium</taxon>
    </lineage>
</organism>
<accession>A0A170NKI4</accession>
<proteinExistence type="inferred from homology"/>
<dbReference type="Pfam" id="PF07261">
    <property type="entry name" value="DnaB_2"/>
    <property type="match status" value="1"/>
</dbReference>
<evidence type="ECO:0000259" key="3">
    <source>
        <dbReference type="Pfam" id="PF07261"/>
    </source>
</evidence>
<name>A0A170NKI4_9CLOT</name>
<reference evidence="5 6" key="1">
    <citation type="journal article" date="2015" name="Biotechnol. Bioeng.">
        <title>Genome sequence and phenotypic characterization of Caulobacter segnis.</title>
        <authorList>
            <person name="Patel S."/>
            <person name="Fletcher B."/>
            <person name="Scott D.C."/>
            <person name="Ely B."/>
        </authorList>
    </citation>
    <scope>NUCLEOTIDE SEQUENCE [LARGE SCALE GENOMIC DNA]</scope>
    <source>
        <strain evidence="5 6">ERI-2</strain>
    </source>
</reference>
<dbReference type="InterPro" id="IPR053162">
    <property type="entry name" value="DnaD"/>
</dbReference>
<dbReference type="InterPro" id="IPR006343">
    <property type="entry name" value="DnaB/C_C"/>
</dbReference>